<evidence type="ECO:0000256" key="7">
    <source>
        <dbReference type="ARBA" id="ARBA00022679"/>
    </source>
</evidence>
<dbReference type="Gene3D" id="3.40.50.300">
    <property type="entry name" value="P-loop containing nucleotide triphosphate hydrolases"/>
    <property type="match status" value="1"/>
</dbReference>
<dbReference type="EMBL" id="CP049109">
    <property type="protein sequence ID" value="QIG79523.1"/>
    <property type="molecule type" value="Genomic_DNA"/>
</dbReference>
<evidence type="ECO:0000259" key="18">
    <source>
        <dbReference type="Pfam" id="PF02706"/>
    </source>
</evidence>
<dbReference type="Pfam" id="PF13807">
    <property type="entry name" value="GNVR"/>
    <property type="match status" value="1"/>
</dbReference>
<dbReference type="AlphaFoldDB" id="A0A6G6Y4J2"/>
<keyword evidence="9" id="KW-0547">Nucleotide-binding</keyword>
<keyword evidence="16" id="KW-0175">Coiled coil</keyword>
<dbReference type="InterPro" id="IPR003856">
    <property type="entry name" value="LPS_length_determ_N"/>
</dbReference>
<keyword evidence="12 17" id="KW-1133">Transmembrane helix</keyword>
<feature type="domain" description="Polysaccharide chain length determinant N-terminal" evidence="18">
    <location>
        <begin position="4"/>
        <end position="50"/>
    </location>
</feature>
<comment type="similarity">
    <text evidence="3">Belongs to the etk/wzc family.</text>
</comment>
<dbReference type="GO" id="GO:0005886">
    <property type="term" value="C:plasma membrane"/>
    <property type="evidence" value="ECO:0007669"/>
    <property type="project" value="UniProtKB-SubCell"/>
</dbReference>
<dbReference type="PANTHER" id="PTHR32309">
    <property type="entry name" value="TYROSINE-PROTEIN KINASE"/>
    <property type="match status" value="1"/>
</dbReference>
<evidence type="ECO:0000256" key="3">
    <source>
        <dbReference type="ARBA" id="ARBA00008883"/>
    </source>
</evidence>
<keyword evidence="6" id="KW-0997">Cell inner membrane</keyword>
<evidence type="ECO:0000256" key="8">
    <source>
        <dbReference type="ARBA" id="ARBA00022692"/>
    </source>
</evidence>
<evidence type="ECO:0000313" key="21">
    <source>
        <dbReference type="EMBL" id="QIG79523.1"/>
    </source>
</evidence>
<dbReference type="Pfam" id="PF02706">
    <property type="entry name" value="Wzz"/>
    <property type="match status" value="1"/>
</dbReference>
<keyword evidence="10 21" id="KW-0418">Kinase</keyword>
<protein>
    <recommendedName>
        <fullName evidence="4">non-specific protein-tyrosine kinase</fullName>
        <ecNumber evidence="4">2.7.10.2</ecNumber>
    </recommendedName>
</protein>
<gene>
    <name evidence="21" type="ORF">G5C33_06800</name>
</gene>
<comment type="catalytic activity">
    <reaction evidence="15">
        <text>L-tyrosyl-[protein] + ATP = O-phospho-L-tyrosyl-[protein] + ADP + H(+)</text>
        <dbReference type="Rhea" id="RHEA:10596"/>
        <dbReference type="Rhea" id="RHEA-COMP:10136"/>
        <dbReference type="Rhea" id="RHEA-COMP:20101"/>
        <dbReference type="ChEBI" id="CHEBI:15378"/>
        <dbReference type="ChEBI" id="CHEBI:30616"/>
        <dbReference type="ChEBI" id="CHEBI:46858"/>
        <dbReference type="ChEBI" id="CHEBI:61978"/>
        <dbReference type="ChEBI" id="CHEBI:456216"/>
        <dbReference type="EC" id="2.7.10.2"/>
    </reaction>
</comment>
<keyword evidence="22" id="KW-1185">Reference proteome</keyword>
<evidence type="ECO:0000259" key="20">
    <source>
        <dbReference type="Pfam" id="PF13807"/>
    </source>
</evidence>
<evidence type="ECO:0000256" key="15">
    <source>
        <dbReference type="ARBA" id="ARBA00051245"/>
    </source>
</evidence>
<keyword evidence="7" id="KW-0808">Transferase</keyword>
<dbReference type="InterPro" id="IPR005702">
    <property type="entry name" value="Wzc-like_C"/>
</dbReference>
<evidence type="ECO:0000256" key="4">
    <source>
        <dbReference type="ARBA" id="ARBA00011903"/>
    </source>
</evidence>
<dbReference type="InterPro" id="IPR025669">
    <property type="entry name" value="AAA_dom"/>
</dbReference>
<feature type="coiled-coil region" evidence="16">
    <location>
        <begin position="307"/>
        <end position="372"/>
    </location>
</feature>
<dbReference type="PANTHER" id="PTHR32309:SF13">
    <property type="entry name" value="FERRIC ENTEROBACTIN TRANSPORT PROTEIN FEPE"/>
    <property type="match status" value="1"/>
</dbReference>
<comment type="subcellular location">
    <subcellularLocation>
        <location evidence="1">Cell inner membrane</location>
        <topology evidence="1">Multi-pass membrane protein</topology>
    </subcellularLocation>
</comment>
<evidence type="ECO:0000256" key="17">
    <source>
        <dbReference type="SAM" id="Phobius"/>
    </source>
</evidence>
<feature type="transmembrane region" description="Helical" evidence="17">
    <location>
        <begin position="9"/>
        <end position="29"/>
    </location>
</feature>
<feature type="domain" description="Tyrosine-protein kinase G-rich" evidence="20">
    <location>
        <begin position="354"/>
        <end position="426"/>
    </location>
</feature>
<evidence type="ECO:0000259" key="19">
    <source>
        <dbReference type="Pfam" id="PF13614"/>
    </source>
</evidence>
<evidence type="ECO:0000256" key="10">
    <source>
        <dbReference type="ARBA" id="ARBA00022777"/>
    </source>
</evidence>
<feature type="transmembrane region" description="Helical" evidence="17">
    <location>
        <begin position="406"/>
        <end position="425"/>
    </location>
</feature>
<dbReference type="CDD" id="cd05387">
    <property type="entry name" value="BY-kinase"/>
    <property type="match status" value="1"/>
</dbReference>
<name>A0A6G6Y4J2_9SPHN</name>
<evidence type="ECO:0000256" key="5">
    <source>
        <dbReference type="ARBA" id="ARBA00022475"/>
    </source>
</evidence>
<dbReference type="EC" id="2.7.10.2" evidence="4"/>
<evidence type="ECO:0000256" key="2">
    <source>
        <dbReference type="ARBA" id="ARBA00007316"/>
    </source>
</evidence>
<dbReference type="Proteomes" id="UP000501568">
    <property type="component" value="Chromosome"/>
</dbReference>
<dbReference type="Pfam" id="PF13614">
    <property type="entry name" value="AAA_31"/>
    <property type="match status" value="1"/>
</dbReference>
<evidence type="ECO:0000256" key="14">
    <source>
        <dbReference type="ARBA" id="ARBA00023137"/>
    </source>
</evidence>
<evidence type="ECO:0000256" key="13">
    <source>
        <dbReference type="ARBA" id="ARBA00023136"/>
    </source>
</evidence>
<keyword evidence="13 17" id="KW-0472">Membrane</keyword>
<dbReference type="KEGG" id="spzr:G5C33_06800"/>
<keyword evidence="5" id="KW-1003">Cell membrane</keyword>
<sequence length="689" mass="74942">MRDTIRRRWWVMALIAAAVFVAGAIYVYSLTPRYYSQARVRIDPSRDPLAASEKSERATLSDEAIQTEVSSFYSLNLGRSVVRELGLVDDPDFYSPPKEDGPQMTAEEREIAVANAVLGKLGVYREGQTYILGVGFESVDPVKAARIANAFASNYIQGEVGDRTAVAARQAQWFRQRIAELSAEVRAADAEVARFRAEHGLLQGNTEGFSAGTVTDQQVAPLAGSLAQAESEAAQARAELAAARRQMARRDWGAISGVLQSGVIATLRAQRAEVVRHISEVTARYGDRYVDTIQAREQLEQIDEQILQEARRIVGSLESRAAAAQARVDSLRSSLGQLESERAEDTRASVIAESLEREAEAKRALYEHTIEQSMASTQAAQNQMSAAAIVDRAEPPSQPSFPNKPLFLMLALFAGIAAGGGVIAFQEIMSVGMRSAEEIEDLLGLPILAAIPRVNDPNPADQLIEAPTSFFSESYRIARAALLTGQNESEAQVIAISSAIPGEGKTTTALAFARTLANAGSRTLLLECDIRRAALSQLVPLRKGIPGTVEILRQEATVDEAIQPSNFELLDHLLVREPYYTSENLFGGGRMQQLLAEVRKRYDHIVLDLPPLVGLADGRFIAAMADVNVMVIKWNDTPAKLARQAVATVRSDGANVGGAIVTMVDSSAEMVGGHYYLQRYSAYYQQKGE</sequence>
<accession>A0A6G6Y4J2</accession>
<comment type="similarity">
    <text evidence="2">Belongs to the CpsD/CapB family.</text>
</comment>
<dbReference type="SUPFAM" id="SSF52540">
    <property type="entry name" value="P-loop containing nucleoside triphosphate hydrolases"/>
    <property type="match status" value="1"/>
</dbReference>
<dbReference type="GO" id="GO:0004713">
    <property type="term" value="F:protein tyrosine kinase activity"/>
    <property type="evidence" value="ECO:0007669"/>
    <property type="project" value="TreeGrafter"/>
</dbReference>
<evidence type="ECO:0000256" key="16">
    <source>
        <dbReference type="SAM" id="Coils"/>
    </source>
</evidence>
<evidence type="ECO:0000256" key="12">
    <source>
        <dbReference type="ARBA" id="ARBA00022989"/>
    </source>
</evidence>
<organism evidence="21 22">
    <name type="scientific">Stakelama tenebrarum</name>
    <dbReference type="NCBI Taxonomy" id="2711215"/>
    <lineage>
        <taxon>Bacteria</taxon>
        <taxon>Pseudomonadati</taxon>
        <taxon>Pseudomonadota</taxon>
        <taxon>Alphaproteobacteria</taxon>
        <taxon>Sphingomonadales</taxon>
        <taxon>Sphingomonadaceae</taxon>
        <taxon>Stakelama</taxon>
    </lineage>
</organism>
<dbReference type="InterPro" id="IPR050445">
    <property type="entry name" value="Bact_polysacc_biosynth/exp"/>
</dbReference>
<keyword evidence="14" id="KW-0829">Tyrosine-protein kinase</keyword>
<dbReference type="InterPro" id="IPR032807">
    <property type="entry name" value="GNVR"/>
</dbReference>
<dbReference type="RefSeq" id="WP_165326523.1">
    <property type="nucleotide sequence ID" value="NZ_CP049109.1"/>
</dbReference>
<evidence type="ECO:0000256" key="6">
    <source>
        <dbReference type="ARBA" id="ARBA00022519"/>
    </source>
</evidence>
<keyword evidence="11" id="KW-0067">ATP-binding</keyword>
<proteinExistence type="inferred from homology"/>
<keyword evidence="8 17" id="KW-0812">Transmembrane</keyword>
<evidence type="ECO:0000256" key="1">
    <source>
        <dbReference type="ARBA" id="ARBA00004429"/>
    </source>
</evidence>
<evidence type="ECO:0000256" key="9">
    <source>
        <dbReference type="ARBA" id="ARBA00022741"/>
    </source>
</evidence>
<evidence type="ECO:0000256" key="11">
    <source>
        <dbReference type="ARBA" id="ARBA00022840"/>
    </source>
</evidence>
<evidence type="ECO:0000313" key="22">
    <source>
        <dbReference type="Proteomes" id="UP000501568"/>
    </source>
</evidence>
<reference evidence="21 22" key="1">
    <citation type="submission" date="2020-02" db="EMBL/GenBank/DDBJ databases">
        <authorList>
            <person name="Zheng R.K."/>
            <person name="Sun C.M."/>
        </authorList>
    </citation>
    <scope>NUCLEOTIDE SEQUENCE [LARGE SCALE GENOMIC DNA]</scope>
    <source>
        <strain evidence="22">zrk23</strain>
    </source>
</reference>
<feature type="domain" description="AAA" evidence="19">
    <location>
        <begin position="492"/>
        <end position="622"/>
    </location>
</feature>
<dbReference type="InterPro" id="IPR027417">
    <property type="entry name" value="P-loop_NTPase"/>
</dbReference>